<keyword evidence="10" id="KW-1185">Reference proteome</keyword>
<feature type="domain" description="Cytochrome C biogenesis protein transmembrane" evidence="8">
    <location>
        <begin position="186"/>
        <end position="400"/>
    </location>
</feature>
<feature type="transmembrane region" description="Helical" evidence="6">
    <location>
        <begin position="414"/>
        <end position="432"/>
    </location>
</feature>
<reference evidence="10" key="1">
    <citation type="submission" date="2016-10" db="EMBL/GenBank/DDBJ databases">
        <authorList>
            <person name="Varghese N."/>
            <person name="Submissions S."/>
        </authorList>
    </citation>
    <scope>NUCLEOTIDE SEQUENCE [LARGE SCALE GENOMIC DNA]</scope>
    <source>
        <strain evidence="10">DSM 3695</strain>
    </source>
</reference>
<comment type="subcellular location">
    <subcellularLocation>
        <location evidence="1">Membrane</location>
        <topology evidence="1">Multi-pass membrane protein</topology>
    </subcellularLocation>
</comment>
<dbReference type="PANTHER" id="PTHR32234">
    <property type="entry name" value="THIOL:DISULFIDE INTERCHANGE PROTEIN DSBD"/>
    <property type="match status" value="1"/>
</dbReference>
<dbReference type="InterPro" id="IPR036249">
    <property type="entry name" value="Thioredoxin-like_sf"/>
</dbReference>
<evidence type="ECO:0000256" key="3">
    <source>
        <dbReference type="ARBA" id="ARBA00022748"/>
    </source>
</evidence>
<name>A0A1I0QNR1_9BACT</name>
<evidence type="ECO:0000256" key="1">
    <source>
        <dbReference type="ARBA" id="ARBA00004141"/>
    </source>
</evidence>
<proteinExistence type="predicted"/>
<keyword evidence="4 6" id="KW-1133">Transmembrane helix</keyword>
<evidence type="ECO:0000256" key="4">
    <source>
        <dbReference type="ARBA" id="ARBA00022989"/>
    </source>
</evidence>
<feature type="transmembrane region" description="Helical" evidence="6">
    <location>
        <begin position="444"/>
        <end position="468"/>
    </location>
</feature>
<accession>A0A1I0QNR1</accession>
<dbReference type="InterPro" id="IPR003834">
    <property type="entry name" value="Cyt_c_assmbl_TM_dom"/>
</dbReference>
<dbReference type="SUPFAM" id="SSF52833">
    <property type="entry name" value="Thioredoxin-like"/>
    <property type="match status" value="1"/>
</dbReference>
<keyword evidence="2 6" id="KW-0812">Transmembrane</keyword>
<evidence type="ECO:0000313" key="9">
    <source>
        <dbReference type="EMBL" id="SEW28780.1"/>
    </source>
</evidence>
<evidence type="ECO:0000256" key="2">
    <source>
        <dbReference type="ARBA" id="ARBA00022692"/>
    </source>
</evidence>
<keyword evidence="7" id="KW-0732">Signal</keyword>
<dbReference type="PANTHER" id="PTHR32234:SF0">
    <property type="entry name" value="THIOL:DISULFIDE INTERCHANGE PROTEIN DSBD"/>
    <property type="match status" value="1"/>
</dbReference>
<dbReference type="AlphaFoldDB" id="A0A1I0QNR1"/>
<dbReference type="Pfam" id="PF13899">
    <property type="entry name" value="Thioredoxin_7"/>
    <property type="match status" value="1"/>
</dbReference>
<feature type="transmembrane region" description="Helical" evidence="6">
    <location>
        <begin position="307"/>
        <end position="333"/>
    </location>
</feature>
<feature type="chain" id="PRO_5011623482" evidence="7">
    <location>
        <begin position="22"/>
        <end position="683"/>
    </location>
</feature>
<gene>
    <name evidence="9" type="ORF">SAMN04488122_1593</name>
</gene>
<evidence type="ECO:0000256" key="6">
    <source>
        <dbReference type="SAM" id="Phobius"/>
    </source>
</evidence>
<keyword evidence="5 6" id="KW-0472">Membrane</keyword>
<evidence type="ECO:0000256" key="7">
    <source>
        <dbReference type="SAM" id="SignalP"/>
    </source>
</evidence>
<sequence>MKHLLSFLIPVFALFALKATAQDAGPNHVKWEFSADKKSEQEYVLHLKGTIAKNWLIFSTTMGNDDPNTRVALDSTVKATITGIQENGKLENRKEPLFDNLEIKYFKNEVELLADVKVTGPVEKLKGTITYMVLKGEDAVPEETTFSVTIGDPVPAETAKTEAAAPAPGADVKNDVADDDASNKSLWWIFIASFGGGFIALITPCVFSMIPITVSFFTKRSQTRAQGIKNAFMYSLSIIVIYTLLGFIITKVFGASALNSLASNGIANMIFFIIFLLFGFSFLGAFEISLPSSWANVSDSKAGMGSMVGIFFMALTLAIVSFSCTGPILGNLLVLAAKGGNSGPLVGMFGFSLALAIPFSLFALFPSLLNKIGKSGGWLNAVKVTLGFLELALALKFLSNVDMAYHWNLLDREIFLALWIAIFALLTLYLIGKLKLSHDSDVPFLTVTRLCFAIATFTFVVYMVPGMWGAPLKGISGFLPHEGSQDFNLNKSLINIQASLESGGGGGNAGNGAGNANTIKPKKLVDILHSEIPGVENVFFDYEEALAAAKEAKKPLMLDFTGHTCVNCRKFEKSVLSAPEVMKILRNDFIVASLYTDEKTLLADTAQYVSKTTGEKVKNIGNLNQDIEITHFNRNSQPYYIPVDLEGKALVNKGYGYDPKENVDAFVKYLEEAKAEFAKRHAK</sequence>
<dbReference type="Pfam" id="PF02683">
    <property type="entry name" value="DsbD_TM"/>
    <property type="match status" value="1"/>
</dbReference>
<evidence type="ECO:0000259" key="8">
    <source>
        <dbReference type="Pfam" id="PF02683"/>
    </source>
</evidence>
<organism evidence="9 10">
    <name type="scientific">Chitinophaga arvensicola</name>
    <dbReference type="NCBI Taxonomy" id="29529"/>
    <lineage>
        <taxon>Bacteria</taxon>
        <taxon>Pseudomonadati</taxon>
        <taxon>Bacteroidota</taxon>
        <taxon>Chitinophagia</taxon>
        <taxon>Chitinophagales</taxon>
        <taxon>Chitinophagaceae</taxon>
        <taxon>Chitinophaga</taxon>
    </lineage>
</organism>
<dbReference type="OrthoDB" id="9811036at2"/>
<feature type="transmembrane region" description="Helical" evidence="6">
    <location>
        <begin position="345"/>
        <end position="365"/>
    </location>
</feature>
<feature type="transmembrane region" description="Helical" evidence="6">
    <location>
        <begin position="265"/>
        <end position="286"/>
    </location>
</feature>
<dbReference type="Gene3D" id="3.40.30.10">
    <property type="entry name" value="Glutaredoxin"/>
    <property type="match status" value="1"/>
</dbReference>
<evidence type="ECO:0000313" key="10">
    <source>
        <dbReference type="Proteomes" id="UP000199310"/>
    </source>
</evidence>
<dbReference type="RefSeq" id="WP_089892838.1">
    <property type="nucleotide sequence ID" value="NZ_FOJG01000001.1"/>
</dbReference>
<dbReference type="GO" id="GO:0045454">
    <property type="term" value="P:cell redox homeostasis"/>
    <property type="evidence" value="ECO:0007669"/>
    <property type="project" value="TreeGrafter"/>
</dbReference>
<feature type="transmembrane region" description="Helical" evidence="6">
    <location>
        <begin position="377"/>
        <end position="394"/>
    </location>
</feature>
<evidence type="ECO:0000256" key="5">
    <source>
        <dbReference type="ARBA" id="ARBA00023136"/>
    </source>
</evidence>
<dbReference type="Proteomes" id="UP000199310">
    <property type="component" value="Unassembled WGS sequence"/>
</dbReference>
<dbReference type="EMBL" id="FOJG01000001">
    <property type="protein sequence ID" value="SEW28780.1"/>
    <property type="molecule type" value="Genomic_DNA"/>
</dbReference>
<protein>
    <submittedName>
        <fullName evidence="9">Thiol:disulfide interchange protein DsbD</fullName>
    </submittedName>
</protein>
<feature type="transmembrane region" description="Helical" evidence="6">
    <location>
        <begin position="231"/>
        <end position="253"/>
    </location>
</feature>
<dbReference type="GO" id="GO:0017004">
    <property type="term" value="P:cytochrome complex assembly"/>
    <property type="evidence" value="ECO:0007669"/>
    <property type="project" value="UniProtKB-KW"/>
</dbReference>
<dbReference type="GO" id="GO:0016020">
    <property type="term" value="C:membrane"/>
    <property type="evidence" value="ECO:0007669"/>
    <property type="project" value="UniProtKB-SubCell"/>
</dbReference>
<keyword evidence="3" id="KW-0201">Cytochrome c-type biogenesis</keyword>
<dbReference type="GO" id="GO:0015035">
    <property type="term" value="F:protein-disulfide reductase activity"/>
    <property type="evidence" value="ECO:0007669"/>
    <property type="project" value="TreeGrafter"/>
</dbReference>
<feature type="transmembrane region" description="Helical" evidence="6">
    <location>
        <begin position="186"/>
        <end position="210"/>
    </location>
</feature>
<feature type="signal peptide" evidence="7">
    <location>
        <begin position="1"/>
        <end position="21"/>
    </location>
</feature>
<dbReference type="STRING" id="29529.SAMN04488122_1593"/>